<evidence type="ECO:0000313" key="7">
    <source>
        <dbReference type="EMBL" id="PWK80949.1"/>
    </source>
</evidence>
<keyword evidence="8" id="KW-1185">Reference proteome</keyword>
<dbReference type="Gene3D" id="2.180.10.10">
    <property type="entry name" value="RHS repeat-associated core"/>
    <property type="match status" value="2"/>
</dbReference>
<evidence type="ECO:0000256" key="3">
    <source>
        <dbReference type="SAM" id="MobiDB-lite"/>
    </source>
</evidence>
<dbReference type="InterPro" id="IPR056823">
    <property type="entry name" value="TEN-like_YD-shell"/>
</dbReference>
<evidence type="ECO:0000256" key="2">
    <source>
        <dbReference type="ARBA" id="ARBA00022737"/>
    </source>
</evidence>
<dbReference type="SUPFAM" id="SSF63829">
    <property type="entry name" value="Calcium-dependent phosphotriesterase"/>
    <property type="match status" value="1"/>
</dbReference>
<gene>
    <name evidence="7" type="ORF">C7456_1261</name>
</gene>
<dbReference type="InterPro" id="IPR022385">
    <property type="entry name" value="Rhs_assc_core"/>
</dbReference>
<dbReference type="InterPro" id="IPR031325">
    <property type="entry name" value="RHS_repeat"/>
</dbReference>
<feature type="domain" description="DUF6531" evidence="5">
    <location>
        <begin position="641"/>
        <end position="695"/>
    </location>
</feature>
<evidence type="ECO:0000259" key="5">
    <source>
        <dbReference type="Pfam" id="PF20148"/>
    </source>
</evidence>
<dbReference type="NCBIfam" id="TIGR01643">
    <property type="entry name" value="YD_repeat_2x"/>
    <property type="match status" value="8"/>
</dbReference>
<accession>A0A316HIB8</accession>
<sequence>MPNGEAVKIASLDRHPYALVAMPDGTVWVERSDIGTRSATSTDGLVYDPATGTVSPAPDAGLPRAIKPEYTVLADGTLFVLDVASGQASVWNPRTHAVTAHIGLPALDAAGTSLLRDGAVLLASDRARLTASAQVFDPVIRGLRPLSSSEWADLQEASPHWSAAVPAADTTDVSPSTRISLAFSQPLLARSVNADSVVLFGPEGPVSSRLALVDGGRALFIVPDRDLYTGTHYTVFLKGLRTTSGKAVPFGTYGFATASLSGGQAQRTDGTKAGGAAKGHAGVDGTTNGYASQVEQPLQLSTGPHIDGIQQSNGDCPPGSRRIELCRARSVIRDGAFYPGRNNALSDSGGHWRTYRRQVPALGRLKPITREGKVVRALAATANGSVSGRILRIDDRPVANVTVSSGRVMARTDADGTFVLRGLPAGRQTLFVDGASASRNSLEYGSFEVGVDVPGSGTLKLPYNMYLPRVLPRDKVRIPSPTTREVVITHPDMPGLEIDIPAGTVIHDRNGRIVTELAIVPTPVDRAPFPTGNNYPVYFSILPGGAVIQSLSPDARQGIRIRYPNYSHAAPGTAANFWNYDDKEGWRIYGKGHVSADGRQFVPDEGVGLTTTLHGSFTLAHYKEGMNGTPSCGGCPSASAGDPVDLATGAFVHTWHDLGLQDITPLSLDRTYRSGDTQVRAFGKGMSSSFDWFLYDELDDYSQPKLVLPNLATLPFNPILGSPADSDSDVLAEWRYTGSQGRFYGATLQHLQYTHNQFEEHWVVHLRDGTEYWFQNEQHNLLNQIVDRFGNATVFDVPDGLLYSVTSPGGRTITFDYDEDNRIANATDGAGRTVNYTYDATGHLSRVDYPDGTHEQYTYDGDGNLLTVVDRRGHTALTNQYAGGKVTKQTYADNTSYTFTYVAGSDGYNTQATVTDPTGSQRITVFDPASHYAASETLAAGTPLAQTTTFTRNAAGYVTSMTDALNRRTTMIYDELGDLTSVTALAGTPMASTQTFTYTPDDHLVATVTDPLNHATTFSYTDGCMTGITDALGHSTTITCNAYGQPVSITDPLGHTVSYGYDGYALRTRTDALGRVTTFTLDGLGRPIATQDAQGHVVRRTYDLDDRVVETVDPRGKAVQYAYDANGNLVSVTLPGGGTIGYTYDARNRPIQRTDALGQSESWTYDGLDHVLTTTDRQGQTTTYHYDALGRRDQVTYADGGTVAIGYDAGNRVTLLDDSRNGALHRDYDSFDRLVSESGPQGSIDYAYDAAGRRTQMTAGSQASVTYGYDAVNRLTTLAQGGEQVGYTYDDASRRATLTLPNGIVASYSYDAANQLTGIGYALNGTSLGTLSYGYDTAGRLVQRGGTLGGTAVASATGPGSFDANNRQTVFDGATLSYDADGHLTDDGTRSYVWNARGQLVQVKQGGTATASYAYDALGRRVSKQIDGGAATAYLYDGLDVVQETQGGTQNPLLTGLGVDERYARNEGGTRAYFLTDLLGSTVGLTDGSGAWLQQYSYDPYGVTTATTATSNPYQYTGRENDGNGLYYYRSRYYSPAMGRFLSEDPIGLAGGLNGYAYVGDQPTDLADPSGNCPWCIGAVIGGGFDLVTQLAANGGNLHCVNWWEVGASAGLGALGGGFGGSELSSALRGISNTAKGEIGETLSIVENRLAGSTLVARNEATISGLTTQVDSTWMSFSGDMYFVESKFGMSTLTRAQRVAKNALGDSYKVERWGYPFFERVGAYGGGTTVGSMFGSKAGNGGSDCGCP</sequence>
<evidence type="ECO:0000259" key="4">
    <source>
        <dbReference type="Pfam" id="PF13205"/>
    </source>
</evidence>
<evidence type="ECO:0000256" key="1">
    <source>
        <dbReference type="ARBA" id="ARBA00022729"/>
    </source>
</evidence>
<dbReference type="InterPro" id="IPR045351">
    <property type="entry name" value="DUF6531"/>
</dbReference>
<evidence type="ECO:0000259" key="6">
    <source>
        <dbReference type="Pfam" id="PF25023"/>
    </source>
</evidence>
<dbReference type="PANTHER" id="PTHR32305">
    <property type="match status" value="1"/>
</dbReference>
<keyword evidence="1" id="KW-0732">Signal</keyword>
<dbReference type="InterPro" id="IPR050708">
    <property type="entry name" value="T6SS_VgrG/RHS"/>
</dbReference>
<dbReference type="InterPro" id="IPR006530">
    <property type="entry name" value="YD"/>
</dbReference>
<name>A0A316HIB8_9GAMM</name>
<dbReference type="Pfam" id="PF13205">
    <property type="entry name" value="Big_5"/>
    <property type="match status" value="1"/>
</dbReference>
<evidence type="ECO:0000313" key="8">
    <source>
        <dbReference type="Proteomes" id="UP000245812"/>
    </source>
</evidence>
<comment type="caution">
    <text evidence="7">The sequence shown here is derived from an EMBL/GenBank/DDBJ whole genome shotgun (WGS) entry which is preliminary data.</text>
</comment>
<dbReference type="Pfam" id="PF05593">
    <property type="entry name" value="RHS_repeat"/>
    <property type="match status" value="4"/>
</dbReference>
<protein>
    <submittedName>
        <fullName evidence="7">RHS repeat-associated protein</fullName>
    </submittedName>
</protein>
<reference evidence="7 8" key="1">
    <citation type="submission" date="2018-05" db="EMBL/GenBank/DDBJ databases">
        <title>Genomic Encyclopedia of Type Strains, Phase IV (KMG-IV): sequencing the most valuable type-strain genomes for metagenomic binning, comparative biology and taxonomic classification.</title>
        <authorList>
            <person name="Goeker M."/>
        </authorList>
    </citation>
    <scope>NUCLEOTIDE SEQUENCE [LARGE SCALE GENOMIC DNA]</scope>
    <source>
        <strain evidence="7 8">DSM 14263</strain>
    </source>
</reference>
<dbReference type="PANTHER" id="PTHR32305:SF15">
    <property type="entry name" value="PROTEIN RHSA-RELATED"/>
    <property type="match status" value="1"/>
</dbReference>
<dbReference type="Pfam" id="PF25023">
    <property type="entry name" value="TEN_YD-shell"/>
    <property type="match status" value="2"/>
</dbReference>
<dbReference type="Proteomes" id="UP000245812">
    <property type="component" value="Unassembled WGS sequence"/>
</dbReference>
<dbReference type="GO" id="GO:0030246">
    <property type="term" value="F:carbohydrate binding"/>
    <property type="evidence" value="ECO:0007669"/>
    <property type="project" value="InterPro"/>
</dbReference>
<dbReference type="EMBL" id="QGHC01000026">
    <property type="protein sequence ID" value="PWK80949.1"/>
    <property type="molecule type" value="Genomic_DNA"/>
</dbReference>
<feature type="domain" description="Teneurin-like YD-shell" evidence="6">
    <location>
        <begin position="810"/>
        <end position="924"/>
    </location>
</feature>
<feature type="region of interest" description="Disordered" evidence="3">
    <location>
        <begin position="266"/>
        <end position="286"/>
    </location>
</feature>
<dbReference type="InterPro" id="IPR013784">
    <property type="entry name" value="Carb-bd-like_fold"/>
</dbReference>
<organism evidence="7 8">
    <name type="scientific">Fulvimonas soli</name>
    <dbReference type="NCBI Taxonomy" id="155197"/>
    <lineage>
        <taxon>Bacteria</taxon>
        <taxon>Pseudomonadati</taxon>
        <taxon>Pseudomonadota</taxon>
        <taxon>Gammaproteobacteria</taxon>
        <taxon>Lysobacterales</taxon>
        <taxon>Rhodanobacteraceae</taxon>
        <taxon>Fulvimonas</taxon>
    </lineage>
</organism>
<feature type="domain" description="Teneurin-like YD-shell" evidence="6">
    <location>
        <begin position="1307"/>
        <end position="1545"/>
    </location>
</feature>
<dbReference type="InterPro" id="IPR032812">
    <property type="entry name" value="SbsA_Ig"/>
</dbReference>
<dbReference type="SUPFAM" id="SSF49452">
    <property type="entry name" value="Starch-binding domain-like"/>
    <property type="match status" value="1"/>
</dbReference>
<proteinExistence type="predicted"/>
<dbReference type="NCBIfam" id="TIGR03696">
    <property type="entry name" value="Rhs_assc_core"/>
    <property type="match status" value="1"/>
</dbReference>
<feature type="domain" description="SbsA Ig-like" evidence="4">
    <location>
        <begin position="158"/>
        <end position="237"/>
    </location>
</feature>
<dbReference type="Pfam" id="PF20148">
    <property type="entry name" value="DUF6531"/>
    <property type="match status" value="1"/>
</dbReference>
<keyword evidence="2" id="KW-0677">Repeat</keyword>